<dbReference type="STRING" id="319225.Plut_1026"/>
<keyword evidence="1" id="KW-0732">Signal</keyword>
<dbReference type="OrthoDB" id="626541at2"/>
<dbReference type="Gene3D" id="2.90.10.10">
    <property type="entry name" value="Bulb-type lectin domain"/>
    <property type="match status" value="2"/>
</dbReference>
<gene>
    <name evidence="3" type="ordered locus">Plut_1026</name>
</gene>
<sequence>MKHPFIQFKRSRLSAGLIGLSLALPMAFTPQITNAYIWDDAIHVGKSVTDIGSSAYKKAKSAASSAAKIAGDSAVKAGTMAASADYDKVADIVIDAASNPAPFRNAVLDELSKLPPGKLGELSGSAAGVYKNIDDQYGEAKAATYKSLYKTYKGDLQELIRRAKEKDFDISEYRKYSLYYGIATADWSNPTKAATEIAKNQYTAFSFYSKHTLRGTATTETRNHIGLTNERIAEGLKELQEELKGINAGKAGLAIMSEFMGSARKSYIGPGEYLPSGSFIISDNGKYSVVFQKDGNLVYQGEIMFGLLSHNRHGDFGKYRAPRCIQQSDGNLVVYNGSSVVGATLAHGKAGGKYFTIVQNDGNVVTYPGTGPSDVHGPAIWSSGTVVK</sequence>
<dbReference type="eggNOG" id="ENOG5033J8A">
    <property type="taxonomic scope" value="Bacteria"/>
</dbReference>
<dbReference type="PROSITE" id="PS50927">
    <property type="entry name" value="BULB_LECTIN"/>
    <property type="match status" value="1"/>
</dbReference>
<feature type="domain" description="Bulb-type lectin" evidence="2">
    <location>
        <begin position="265"/>
        <end position="379"/>
    </location>
</feature>
<evidence type="ECO:0000259" key="2">
    <source>
        <dbReference type="PROSITE" id="PS50927"/>
    </source>
</evidence>
<dbReference type="InterPro" id="IPR001480">
    <property type="entry name" value="Bulb-type_lectin_dom"/>
</dbReference>
<dbReference type="KEGG" id="plt:Plut_1026"/>
<proteinExistence type="predicted"/>
<organism evidence="3 4">
    <name type="scientific">Chlorobium luteolum (strain DSM 273 / BCRC 81028 / 2530)</name>
    <name type="common">Pelodictyon luteolum</name>
    <dbReference type="NCBI Taxonomy" id="319225"/>
    <lineage>
        <taxon>Bacteria</taxon>
        <taxon>Pseudomonadati</taxon>
        <taxon>Chlorobiota</taxon>
        <taxon>Chlorobiia</taxon>
        <taxon>Chlorobiales</taxon>
        <taxon>Chlorobiaceae</taxon>
        <taxon>Chlorobium/Pelodictyon group</taxon>
        <taxon>Pelodictyon</taxon>
    </lineage>
</organism>
<dbReference type="RefSeq" id="WP_011357762.1">
    <property type="nucleotide sequence ID" value="NC_007512.1"/>
</dbReference>
<dbReference type="HOGENOM" id="CLU_711421_0_0_10"/>
<evidence type="ECO:0000313" key="3">
    <source>
        <dbReference type="EMBL" id="ABB23888.1"/>
    </source>
</evidence>
<evidence type="ECO:0000313" key="4">
    <source>
        <dbReference type="Proteomes" id="UP000002709"/>
    </source>
</evidence>
<feature type="chain" id="PRO_5004224043" description="Bulb-type lectin domain-containing protein" evidence="1">
    <location>
        <begin position="36"/>
        <end position="388"/>
    </location>
</feature>
<dbReference type="EMBL" id="CP000096">
    <property type="protein sequence ID" value="ABB23888.1"/>
    <property type="molecule type" value="Genomic_DNA"/>
</dbReference>
<evidence type="ECO:0000256" key="1">
    <source>
        <dbReference type="SAM" id="SignalP"/>
    </source>
</evidence>
<keyword evidence="4" id="KW-1185">Reference proteome</keyword>
<name>Q3B443_CHLL3</name>
<dbReference type="Proteomes" id="UP000002709">
    <property type="component" value="Chromosome"/>
</dbReference>
<accession>Q3B443</accession>
<dbReference type="AlphaFoldDB" id="Q3B443"/>
<dbReference type="InterPro" id="IPR036426">
    <property type="entry name" value="Bulb-type_lectin_dom_sf"/>
</dbReference>
<feature type="signal peptide" evidence="1">
    <location>
        <begin position="1"/>
        <end position="35"/>
    </location>
</feature>
<dbReference type="SUPFAM" id="SSF51110">
    <property type="entry name" value="alpha-D-mannose-specific plant lectins"/>
    <property type="match status" value="1"/>
</dbReference>
<protein>
    <recommendedName>
        <fullName evidence="2">Bulb-type lectin domain-containing protein</fullName>
    </recommendedName>
</protein>
<reference evidence="4" key="1">
    <citation type="submission" date="2005-08" db="EMBL/GenBank/DDBJ databases">
        <title>Complete sequence of Pelodictyon luteolum DSM 273.</title>
        <authorList>
            <consortium name="US DOE Joint Genome Institute"/>
            <person name="Copeland A."/>
            <person name="Lucas S."/>
            <person name="Lapidus A."/>
            <person name="Barry K."/>
            <person name="Detter J.C."/>
            <person name="Glavina T."/>
            <person name="Hammon N."/>
            <person name="Israni S."/>
            <person name="Pitluck S."/>
            <person name="Bryant D."/>
            <person name="Schmutz J."/>
            <person name="Larimer F."/>
            <person name="Land M."/>
            <person name="Kyrpides N."/>
            <person name="Ivanova N."/>
            <person name="Richardson P."/>
        </authorList>
    </citation>
    <scope>NUCLEOTIDE SEQUENCE [LARGE SCALE GENOMIC DNA]</scope>
    <source>
        <strain evidence="4">DSM 273 / BCRC 81028 / 2530</strain>
    </source>
</reference>